<proteinExistence type="predicted"/>
<dbReference type="EMBL" id="CP073767">
    <property type="protein sequence ID" value="UWZ50342.1"/>
    <property type="molecule type" value="Genomic_DNA"/>
</dbReference>
<dbReference type="OrthoDB" id="3405898at2"/>
<name>A0A9Q9I6T5_9ACTN</name>
<evidence type="ECO:0000313" key="2">
    <source>
        <dbReference type="Proteomes" id="UP001058003"/>
    </source>
</evidence>
<dbReference type="KEGG" id="daur:Daura_26230"/>
<gene>
    <name evidence="1" type="ORF">Daura_26230</name>
</gene>
<dbReference type="Proteomes" id="UP001058003">
    <property type="component" value="Chromosome"/>
</dbReference>
<keyword evidence="2" id="KW-1185">Reference proteome</keyword>
<dbReference type="AlphaFoldDB" id="A0A9Q9I6T5"/>
<organism evidence="1 2">
    <name type="scientific">Dactylosporangium aurantiacum</name>
    <dbReference type="NCBI Taxonomy" id="35754"/>
    <lineage>
        <taxon>Bacteria</taxon>
        <taxon>Bacillati</taxon>
        <taxon>Actinomycetota</taxon>
        <taxon>Actinomycetes</taxon>
        <taxon>Micromonosporales</taxon>
        <taxon>Micromonosporaceae</taxon>
        <taxon>Dactylosporangium</taxon>
    </lineage>
</organism>
<evidence type="ECO:0000313" key="1">
    <source>
        <dbReference type="EMBL" id="UWZ50342.1"/>
    </source>
</evidence>
<dbReference type="RefSeq" id="WP_033364307.1">
    <property type="nucleotide sequence ID" value="NZ_CP073767.1"/>
</dbReference>
<reference evidence="1" key="1">
    <citation type="submission" date="2021-04" db="EMBL/GenBank/DDBJ databases">
        <title>Dactylosporangium aurantiacum NRRL B-8018 full assembly.</title>
        <authorList>
            <person name="Hartkoorn R.C."/>
            <person name="Beaudoing E."/>
            <person name="Hot D."/>
        </authorList>
    </citation>
    <scope>NUCLEOTIDE SEQUENCE</scope>
    <source>
        <strain evidence="1">NRRL B-8018</strain>
    </source>
</reference>
<sequence>MSAVSVRVRATVLAGAAFVGVLVPGVVLSPPAGRVGPGYQPLGGRPKVCCLSLWFPRVDRVFLATVMRHYAERPEHRRDIGTPAERDRLSAGFAAWRTQSGVPVDAASRSDPIS</sequence>
<accession>A0A9Q9I6T5</accession>
<protein>
    <submittedName>
        <fullName evidence="1">Uncharacterized protein</fullName>
    </submittedName>
</protein>